<proteinExistence type="predicted"/>
<feature type="transmembrane region" description="Helical" evidence="1">
    <location>
        <begin position="29"/>
        <end position="48"/>
    </location>
</feature>
<feature type="transmembrane region" description="Helical" evidence="1">
    <location>
        <begin position="329"/>
        <end position="348"/>
    </location>
</feature>
<evidence type="ECO:0000313" key="2">
    <source>
        <dbReference type="EMBL" id="BAU33173.1"/>
    </source>
</evidence>
<dbReference type="EMBL" id="AP017315">
    <property type="protein sequence ID" value="BAU33173.1"/>
    <property type="molecule type" value="Genomic_DNA"/>
</dbReference>
<feature type="transmembrane region" description="Helical" evidence="1">
    <location>
        <begin position="91"/>
        <end position="113"/>
    </location>
</feature>
<accession>A0A0U5BNP1</accession>
<dbReference type="OrthoDB" id="5125614at2"/>
<reference evidence="3" key="1">
    <citation type="submission" date="2015-12" db="EMBL/GenBank/DDBJ databases">
        <authorList>
            <person name="Shamseldin A."/>
            <person name="Moawad H."/>
            <person name="Abd El-Rahim W.M."/>
            <person name="Sadowsky M.J."/>
        </authorList>
    </citation>
    <scope>NUCLEOTIDE SEQUENCE [LARGE SCALE GENOMIC DNA]</scope>
    <source>
        <strain evidence="3">JAM AC0309</strain>
    </source>
</reference>
<keyword evidence="1" id="KW-0472">Membrane</keyword>
<feature type="transmembrane region" description="Helical" evidence="1">
    <location>
        <begin position="379"/>
        <end position="395"/>
    </location>
</feature>
<keyword evidence="1" id="KW-0812">Transmembrane</keyword>
<sequence>MTAAPADPAPRAGRASGAHPDPLLPRPVAVVWFLALLFFAAGLVVGGVIGGDAATTGTSILSLAAVLLGVTGQGLLYARRGYDALDRLQRVATTSIALASALATGGIVALIVFGPDRPIGPVTAVAAAAVMAAAASAAAATSVLIRPHVEAMPAHIWAGIGGSGLAVPFMVAGVDPALIVAATVGLATYDRVRGRRIHRDLERRRALSSSIDERGIPVRGLPGSPVVERTRPRVPWSRRERRLSLALGVAALLTVVGAWVGGVLIADAAPGLVSAGQGLAVVTLGAIPLLAQLALLLRVATRARRVIATTGAVIVAASAAVLITPSESVALVAWAVQSVAVGFAVAAVTRMLVPGTALGAAAIMVASATAWWVVVVTSGGIALAFGAVLTTLLALRRRTTDGNLPPAEGAAPAQPA</sequence>
<feature type="transmembrane region" description="Helical" evidence="1">
    <location>
        <begin position="165"/>
        <end position="189"/>
    </location>
</feature>
<evidence type="ECO:0000256" key="1">
    <source>
        <dbReference type="SAM" id="Phobius"/>
    </source>
</evidence>
<feature type="transmembrane region" description="Helical" evidence="1">
    <location>
        <begin position="125"/>
        <end position="145"/>
    </location>
</feature>
<dbReference type="Proteomes" id="UP000218965">
    <property type="component" value="Chromosome"/>
</dbReference>
<dbReference type="KEGG" id="malk:MalAC0309_2331"/>
<evidence type="ECO:0000313" key="3">
    <source>
        <dbReference type="Proteomes" id="UP000218965"/>
    </source>
</evidence>
<feature type="transmembrane region" description="Helical" evidence="1">
    <location>
        <begin position="243"/>
        <end position="266"/>
    </location>
</feature>
<feature type="transmembrane region" description="Helical" evidence="1">
    <location>
        <begin position="278"/>
        <end position="299"/>
    </location>
</feature>
<feature type="transmembrane region" description="Helical" evidence="1">
    <location>
        <begin position="60"/>
        <end position="79"/>
    </location>
</feature>
<protein>
    <submittedName>
        <fullName evidence="2">Uncharacterized conserved membrane protein</fullName>
    </submittedName>
</protein>
<name>A0A0U5BNP1_9MICO</name>
<organism evidence="2 3">
    <name type="scientific">Microcella alkaliphila</name>
    <dbReference type="NCBI Taxonomy" id="279828"/>
    <lineage>
        <taxon>Bacteria</taxon>
        <taxon>Bacillati</taxon>
        <taxon>Actinomycetota</taxon>
        <taxon>Actinomycetes</taxon>
        <taxon>Micrococcales</taxon>
        <taxon>Microbacteriaceae</taxon>
        <taxon>Microcella</taxon>
    </lineage>
</organism>
<gene>
    <name evidence="2" type="ORF">MalAC0309_2331</name>
</gene>
<dbReference type="AlphaFoldDB" id="A0A0U5BNP1"/>
<reference evidence="2 3" key="2">
    <citation type="submission" date="2016-01" db="EMBL/GenBank/DDBJ databases">
        <title>Microcella alkaliphila JAM AC0309 whole genome shotgun sequence.</title>
        <authorList>
            <person name="Kurata A."/>
            <person name="Hirose Y."/>
            <person name="Kishimoto N."/>
            <person name="Kobayashi T."/>
        </authorList>
    </citation>
    <scope>NUCLEOTIDE SEQUENCE [LARGE SCALE GENOMIC DNA]</scope>
    <source>
        <strain evidence="2 3">JAM AC0309</strain>
    </source>
</reference>
<dbReference type="RefSeq" id="WP_096422837.1">
    <property type="nucleotide sequence ID" value="NZ_AP017315.1"/>
</dbReference>
<keyword evidence="1" id="KW-1133">Transmembrane helix</keyword>